<dbReference type="GO" id="GO:0008913">
    <property type="term" value="F:Kdo2-lipid IVA acyltransferase activity"/>
    <property type="evidence" value="ECO:0007669"/>
    <property type="project" value="UniProtKB-EC"/>
</dbReference>
<dbReference type="PIRSF" id="PIRSF026649">
    <property type="entry name" value="MsbB"/>
    <property type="match status" value="1"/>
</dbReference>
<dbReference type="EC" id="2.3.1.241" evidence="9"/>
<comment type="function">
    <text evidence="9">Catalyzes the transfer of an acyl chain from an acyl-[acyl-carrier-protein] (ACP) to a Kdo(2)-lipid IV(A) to form a Kdo(2)-(acyl)-lipid IV(A).</text>
</comment>
<gene>
    <name evidence="9" type="primary">lpxL</name>
    <name evidence="11" type="ORF">ABIE04_002048</name>
</gene>
<keyword evidence="7 9" id="KW-0472">Membrane</keyword>
<dbReference type="HAMAP" id="MF_01942">
    <property type="entry name" value="Lipid_A_LpxL_LpxP"/>
    <property type="match status" value="1"/>
</dbReference>
<dbReference type="CDD" id="cd07984">
    <property type="entry name" value="LPLAT_LABLAT-like"/>
    <property type="match status" value="1"/>
</dbReference>
<evidence type="ECO:0000256" key="5">
    <source>
        <dbReference type="ARBA" id="ARBA00022985"/>
    </source>
</evidence>
<organism evidence="11 12">
    <name type="scientific">Rhodanobacter soli</name>
    <dbReference type="NCBI Taxonomy" id="590609"/>
    <lineage>
        <taxon>Bacteria</taxon>
        <taxon>Pseudomonadati</taxon>
        <taxon>Pseudomonadota</taxon>
        <taxon>Gammaproteobacteria</taxon>
        <taxon>Lysobacterales</taxon>
        <taxon>Rhodanobacteraceae</taxon>
        <taxon>Rhodanobacter</taxon>
    </lineage>
</organism>
<dbReference type="PANTHER" id="PTHR30606">
    <property type="entry name" value="LIPID A BIOSYNTHESIS LAUROYL ACYLTRANSFERASE"/>
    <property type="match status" value="1"/>
</dbReference>
<dbReference type="Pfam" id="PF03279">
    <property type="entry name" value="Lip_A_acyltrans"/>
    <property type="match status" value="1"/>
</dbReference>
<evidence type="ECO:0000256" key="8">
    <source>
        <dbReference type="ARBA" id="ARBA00023315"/>
    </source>
</evidence>
<comment type="catalytic activity">
    <reaction evidence="9">
        <text>an alpha-Kdo-(2-&gt;4)-alpha-Kdo-(2-&gt;6)-lipid IVA + a fatty acyl-[ACP] = an alpha-Kdo-(2-&gt;4)-alpha-Kdo-(2-&gt;6)-(acyl)-lipid IVA + holo-[ACP]</text>
        <dbReference type="Rhea" id="RHEA:69396"/>
        <dbReference type="Rhea" id="RHEA-COMP:9685"/>
        <dbReference type="Rhea" id="RHEA-COMP:14125"/>
        <dbReference type="ChEBI" id="CHEBI:64479"/>
        <dbReference type="ChEBI" id="CHEBI:138651"/>
        <dbReference type="ChEBI" id="CHEBI:176429"/>
        <dbReference type="ChEBI" id="CHEBI:176430"/>
        <dbReference type="EC" id="2.3.1.241"/>
    </reaction>
</comment>
<keyword evidence="3 9" id="KW-0808">Transferase</keyword>
<name>A0ABV2PXG1_9GAMM</name>
<comment type="pathway">
    <text evidence="9">Glycolipid biosynthesis; KDO(2)-lipid A biosynthesis; KDO(2)-lipid A from CMP-3-deoxy-D-manno-octulosonate and lipid IV(A): step 3/4.</text>
</comment>
<comment type="subcellular location">
    <subcellularLocation>
        <location evidence="9">Cell inner membrane</location>
        <topology evidence="9">Single-pass membrane protein</topology>
    </subcellularLocation>
</comment>
<keyword evidence="1 9" id="KW-1003">Cell membrane</keyword>
<keyword evidence="4 9" id="KW-0812">Transmembrane</keyword>
<accession>A0ABV2PXG1</accession>
<evidence type="ECO:0000256" key="3">
    <source>
        <dbReference type="ARBA" id="ARBA00022679"/>
    </source>
</evidence>
<evidence type="ECO:0000256" key="1">
    <source>
        <dbReference type="ARBA" id="ARBA00022475"/>
    </source>
</evidence>
<evidence type="ECO:0000256" key="10">
    <source>
        <dbReference type="SAM" id="MobiDB-lite"/>
    </source>
</evidence>
<reference evidence="11 12" key="1">
    <citation type="submission" date="2024-06" db="EMBL/GenBank/DDBJ databases">
        <title>Sorghum-associated microbial communities from plants grown in Nebraska, USA.</title>
        <authorList>
            <person name="Schachtman D."/>
        </authorList>
    </citation>
    <scope>NUCLEOTIDE SEQUENCE [LARGE SCALE GENOMIC DNA]</scope>
    <source>
        <strain evidence="11 12">1757</strain>
    </source>
</reference>
<evidence type="ECO:0000256" key="2">
    <source>
        <dbReference type="ARBA" id="ARBA00022519"/>
    </source>
</evidence>
<dbReference type="NCBIfam" id="TIGR02207">
    <property type="entry name" value="lipid_A_htrB"/>
    <property type="match status" value="1"/>
</dbReference>
<evidence type="ECO:0000256" key="9">
    <source>
        <dbReference type="HAMAP-Rule" id="MF_01942"/>
    </source>
</evidence>
<comment type="similarity">
    <text evidence="9">Belongs to the LpxL/LpxM/LpxP family.</text>
</comment>
<proteinExistence type="inferred from homology"/>
<keyword evidence="2 9" id="KW-0997">Cell inner membrane</keyword>
<keyword evidence="5 9" id="KW-0448">Lipopolysaccharide biosynthesis</keyword>
<feature type="region of interest" description="Disordered" evidence="10">
    <location>
        <begin position="1"/>
        <end position="20"/>
    </location>
</feature>
<dbReference type="EMBL" id="JBEPSD010000001">
    <property type="protein sequence ID" value="MET4569721.1"/>
    <property type="molecule type" value="Genomic_DNA"/>
</dbReference>
<sequence length="327" mass="36700">MRHAATRRSRFPASTTMRTMPGMPRPTFTRSLLTPRHWPAWLGVGAIWLIARLPQRALMWLGRRLGALVRRVPSQRRRIAAANIALCFPELDAAARAALVDANLRDIGLMLVEFALGWMGSKRRMTSISTRIEGLEHLEAARAQGKGVLLVGGHFSHLELCARLVSQRIRIAGMYRRMDSTVFEWVVLRARLDYADAMFEKDDIRGTVKYLRGGGTLWYAPDQDMRSKDTVFVPFFGVPAATITATHHLARMSGALVIPFFHRRLPDGGGYALRLGAPLDGFPGTDVETDTARVNACIEQMVREAPEQYLWVHKRFKTRPPGAPAVY</sequence>
<dbReference type="Proteomes" id="UP001549251">
    <property type="component" value="Unassembled WGS sequence"/>
</dbReference>
<keyword evidence="8 9" id="KW-0012">Acyltransferase</keyword>
<dbReference type="InterPro" id="IPR011920">
    <property type="entry name" value="Lipid_A_LpxL_LpxP"/>
</dbReference>
<evidence type="ECO:0000313" key="12">
    <source>
        <dbReference type="Proteomes" id="UP001549251"/>
    </source>
</evidence>
<evidence type="ECO:0000256" key="6">
    <source>
        <dbReference type="ARBA" id="ARBA00022989"/>
    </source>
</evidence>
<feature type="short sequence motif" description="HXXXXD motif" evidence="9">
    <location>
        <begin position="154"/>
        <end position="159"/>
    </location>
</feature>
<evidence type="ECO:0000313" key="11">
    <source>
        <dbReference type="EMBL" id="MET4569721.1"/>
    </source>
</evidence>
<keyword evidence="12" id="KW-1185">Reference proteome</keyword>
<keyword evidence="6 9" id="KW-1133">Transmembrane helix</keyword>
<evidence type="ECO:0000256" key="4">
    <source>
        <dbReference type="ARBA" id="ARBA00022692"/>
    </source>
</evidence>
<dbReference type="PANTHER" id="PTHR30606:SF9">
    <property type="entry name" value="LIPID A BIOSYNTHESIS LAUROYLTRANSFERASE"/>
    <property type="match status" value="1"/>
</dbReference>
<comment type="pathway">
    <text evidence="9">Bacterial outer membrane biogenesis; lipopolysaccharide biosynthesis.</text>
</comment>
<protein>
    <recommendedName>
        <fullName evidence="9">Lipid A biosynthesis acyltransferase</fullName>
        <ecNumber evidence="9">2.3.1.241</ecNumber>
    </recommendedName>
    <alternativeName>
        <fullName evidence="9">Kdo(2)-lipid IV(A) acyltransferase</fullName>
    </alternativeName>
</protein>
<evidence type="ECO:0000256" key="7">
    <source>
        <dbReference type="ARBA" id="ARBA00023136"/>
    </source>
</evidence>
<feature type="compositionally biased region" description="Basic residues" evidence="10">
    <location>
        <begin position="1"/>
        <end position="10"/>
    </location>
</feature>
<comment type="caution">
    <text evidence="11">The sequence shown here is derived from an EMBL/GenBank/DDBJ whole genome shotgun (WGS) entry which is preliminary data.</text>
</comment>
<dbReference type="InterPro" id="IPR004960">
    <property type="entry name" value="LipA_acyltrans"/>
</dbReference>